<dbReference type="Proteomes" id="UP000823918">
    <property type="component" value="Unassembled WGS sequence"/>
</dbReference>
<reference evidence="2" key="1">
    <citation type="journal article" date="2021" name="PeerJ">
        <title>Extensive microbial diversity within the chicken gut microbiome revealed by metagenomics and culture.</title>
        <authorList>
            <person name="Gilroy R."/>
            <person name="Ravi A."/>
            <person name="Getino M."/>
            <person name="Pursley I."/>
            <person name="Horton D.L."/>
            <person name="Alikhan N.F."/>
            <person name="Baker D."/>
            <person name="Gharbi K."/>
            <person name="Hall N."/>
            <person name="Watson M."/>
            <person name="Adriaenssens E.M."/>
            <person name="Foster-Nyarko E."/>
            <person name="Jarju S."/>
            <person name="Secka A."/>
            <person name="Antonio M."/>
            <person name="Oren A."/>
            <person name="Chaudhuri R.R."/>
            <person name="La Ragione R."/>
            <person name="Hildebrand F."/>
            <person name="Pallen M.J."/>
        </authorList>
    </citation>
    <scope>NUCLEOTIDE SEQUENCE</scope>
    <source>
        <strain evidence="2">5933</strain>
    </source>
</reference>
<accession>A0A9D2TJT4</accession>
<feature type="transmembrane region" description="Helical" evidence="1">
    <location>
        <begin position="173"/>
        <end position="193"/>
    </location>
</feature>
<keyword evidence="1" id="KW-0472">Membrane</keyword>
<dbReference type="AlphaFoldDB" id="A0A9D2TJT4"/>
<keyword evidence="1" id="KW-1133">Transmembrane helix</keyword>
<gene>
    <name evidence="2" type="ORF">H9698_07910</name>
</gene>
<organism evidence="2 3">
    <name type="scientific">Candidatus Ruthenibacterium merdavium</name>
    <dbReference type="NCBI Taxonomy" id="2838752"/>
    <lineage>
        <taxon>Bacteria</taxon>
        <taxon>Bacillati</taxon>
        <taxon>Bacillota</taxon>
        <taxon>Clostridia</taxon>
        <taxon>Eubacteriales</taxon>
        <taxon>Oscillospiraceae</taxon>
        <taxon>Ruthenibacterium</taxon>
    </lineage>
</organism>
<proteinExistence type="predicted"/>
<reference evidence="2" key="2">
    <citation type="submission" date="2021-04" db="EMBL/GenBank/DDBJ databases">
        <authorList>
            <person name="Gilroy R."/>
        </authorList>
    </citation>
    <scope>NUCLEOTIDE SEQUENCE</scope>
    <source>
        <strain evidence="2">5933</strain>
    </source>
</reference>
<evidence type="ECO:0000313" key="2">
    <source>
        <dbReference type="EMBL" id="HJC72699.1"/>
    </source>
</evidence>
<name>A0A9D2TJT4_9FIRM</name>
<comment type="caution">
    <text evidence="2">The sequence shown here is derived from an EMBL/GenBank/DDBJ whole genome shotgun (WGS) entry which is preliminary data.</text>
</comment>
<evidence type="ECO:0000313" key="3">
    <source>
        <dbReference type="Proteomes" id="UP000823918"/>
    </source>
</evidence>
<evidence type="ECO:0000256" key="1">
    <source>
        <dbReference type="SAM" id="Phobius"/>
    </source>
</evidence>
<dbReference type="EMBL" id="DWWA01000038">
    <property type="protein sequence ID" value="HJC72699.1"/>
    <property type="molecule type" value="Genomic_DNA"/>
</dbReference>
<sequence>MADALKKDPTNYENATRLVNTLNEDKKVFVDANITEAMLLALRAQGKAYNYTINNVGVSILSTKDLADKLSIKEVSYSATGATFEANYAGGAQSALGTYVTISVPYNLDGSWSWVSDNGQSGAVIVTNTGKTATLGFFAPHFTKYTLTKGTTTPPTSGSGSVIKATGADMNTIMMGIVGTALVAGAGIAFVSVKKRALSK</sequence>
<keyword evidence="1" id="KW-0812">Transmembrane</keyword>
<protein>
    <submittedName>
        <fullName evidence="2">Uncharacterized protein</fullName>
    </submittedName>
</protein>